<reference evidence="1 2" key="1">
    <citation type="submission" date="2018-05" db="EMBL/GenBank/DDBJ databases">
        <title>A metagenomic window into the 2 km-deep terrestrial subsurface aquifer revealed taxonomically and functionally diverse microbial community comprising novel uncultured bacterial lineages.</title>
        <authorList>
            <person name="Kadnikov V.V."/>
            <person name="Mardanov A.V."/>
            <person name="Beletsky A.V."/>
            <person name="Banks D."/>
            <person name="Pimenov N.V."/>
            <person name="Frank Y.A."/>
            <person name="Karnachuk O.V."/>
            <person name="Ravin N.V."/>
        </authorList>
    </citation>
    <scope>NUCLEOTIDE SEQUENCE [LARGE SCALE GENOMIC DNA]</scope>
    <source>
        <strain evidence="1">BY</strain>
    </source>
</reference>
<proteinExistence type="predicted"/>
<organism evidence="1 2">
    <name type="scientific">Sumerlaea chitinivorans</name>
    <dbReference type="NCBI Taxonomy" id="2250252"/>
    <lineage>
        <taxon>Bacteria</taxon>
        <taxon>Candidatus Sumerlaeota</taxon>
        <taxon>Candidatus Sumerlaeia</taxon>
        <taxon>Candidatus Sumerlaeales</taxon>
        <taxon>Candidatus Sumerlaeaceae</taxon>
        <taxon>Candidatus Sumerlaea</taxon>
    </lineage>
</organism>
<dbReference type="KEGG" id="schv:BRCON_0411"/>
<accession>A0A2Z4Y2W9</accession>
<evidence type="ECO:0000313" key="2">
    <source>
        <dbReference type="Proteomes" id="UP000262583"/>
    </source>
</evidence>
<gene>
    <name evidence="1" type="ORF">BRCON_0411</name>
</gene>
<dbReference type="EMBL" id="CP030759">
    <property type="protein sequence ID" value="AXA35188.1"/>
    <property type="molecule type" value="Genomic_DNA"/>
</dbReference>
<dbReference type="AlphaFoldDB" id="A0A2Z4Y2W9"/>
<sequence length="40" mass="4610">MLRQETLCSELLIKKIVIQASHVKAIRFARSRPASDKKSR</sequence>
<name>A0A2Z4Y2W9_SUMC1</name>
<evidence type="ECO:0000313" key="1">
    <source>
        <dbReference type="EMBL" id="AXA35188.1"/>
    </source>
</evidence>
<dbReference type="Proteomes" id="UP000262583">
    <property type="component" value="Chromosome"/>
</dbReference>
<protein>
    <submittedName>
        <fullName evidence="1">Uncharacterized protein</fullName>
    </submittedName>
</protein>